<feature type="compositionally biased region" description="Basic and acidic residues" evidence="1">
    <location>
        <begin position="66"/>
        <end position="84"/>
    </location>
</feature>
<sequence length="118" mass="12036">GHIKIRDAPNPGFVSGFGQDSAGGGVGPKYCTACTLCFKLHYPGGAEAGMSGTIDGEAGMSVSPERVGDEGSGEERGVEGENLKKQRTVIAVSGAAQAGKEGKELRKLCGLVRKLVSV</sequence>
<protein>
    <submittedName>
        <fullName evidence="2">Uncharacterized protein</fullName>
    </submittedName>
</protein>
<dbReference type="Proteomes" id="UP000694892">
    <property type="component" value="Chromosome 2L"/>
</dbReference>
<accession>A0A974DSA9</accession>
<gene>
    <name evidence="2" type="ORF">XELAEV_18013659mg</name>
</gene>
<name>A0A974DSA9_XENLA</name>
<evidence type="ECO:0000313" key="2">
    <source>
        <dbReference type="EMBL" id="OCT95967.1"/>
    </source>
</evidence>
<reference evidence="3" key="1">
    <citation type="journal article" date="2016" name="Nature">
        <title>Genome evolution in the allotetraploid frog Xenopus laevis.</title>
        <authorList>
            <person name="Session A.M."/>
            <person name="Uno Y."/>
            <person name="Kwon T."/>
            <person name="Chapman J.A."/>
            <person name="Toyoda A."/>
            <person name="Takahashi S."/>
            <person name="Fukui A."/>
            <person name="Hikosaka A."/>
            <person name="Suzuki A."/>
            <person name="Kondo M."/>
            <person name="van Heeringen S.J."/>
            <person name="Quigley I."/>
            <person name="Heinz S."/>
            <person name="Ogino H."/>
            <person name="Ochi H."/>
            <person name="Hellsten U."/>
            <person name="Lyons J.B."/>
            <person name="Simakov O."/>
            <person name="Putnam N."/>
            <person name="Stites J."/>
            <person name="Kuroki Y."/>
            <person name="Tanaka T."/>
            <person name="Michiue T."/>
            <person name="Watanabe M."/>
            <person name="Bogdanovic O."/>
            <person name="Lister R."/>
            <person name="Georgiou G."/>
            <person name="Paranjpe S.S."/>
            <person name="van Kruijsbergen I."/>
            <person name="Shu S."/>
            <person name="Carlson J."/>
            <person name="Kinoshita T."/>
            <person name="Ohta Y."/>
            <person name="Mawaribuchi S."/>
            <person name="Jenkins J."/>
            <person name="Grimwood J."/>
            <person name="Schmutz J."/>
            <person name="Mitros T."/>
            <person name="Mozaffari S.V."/>
            <person name="Suzuki Y."/>
            <person name="Haramoto Y."/>
            <person name="Yamamoto T.S."/>
            <person name="Takagi C."/>
            <person name="Heald R."/>
            <person name="Miller K."/>
            <person name="Haudenschild C."/>
            <person name="Kitzman J."/>
            <person name="Nakayama T."/>
            <person name="Izutsu Y."/>
            <person name="Robert J."/>
            <person name="Fortriede J."/>
            <person name="Burns K."/>
            <person name="Lotay V."/>
            <person name="Karimi K."/>
            <person name="Yasuoka Y."/>
            <person name="Dichmann D.S."/>
            <person name="Flajnik M.F."/>
            <person name="Houston D.W."/>
            <person name="Shendure J."/>
            <person name="DuPasquier L."/>
            <person name="Vize P.D."/>
            <person name="Zorn A.M."/>
            <person name="Ito M."/>
            <person name="Marcotte E.M."/>
            <person name="Wallingford J.B."/>
            <person name="Ito Y."/>
            <person name="Asashima M."/>
            <person name="Ueno N."/>
            <person name="Matsuda Y."/>
            <person name="Veenstra G.J."/>
            <person name="Fujiyama A."/>
            <person name="Harland R.M."/>
            <person name="Taira M."/>
            <person name="Rokhsar D.S."/>
        </authorList>
    </citation>
    <scope>NUCLEOTIDE SEQUENCE [LARGE SCALE GENOMIC DNA]</scope>
    <source>
        <strain evidence="3">J</strain>
    </source>
</reference>
<proteinExistence type="predicted"/>
<feature type="region of interest" description="Disordered" evidence="1">
    <location>
        <begin position="53"/>
        <end position="84"/>
    </location>
</feature>
<dbReference type="AlphaFoldDB" id="A0A974DSA9"/>
<feature type="non-terminal residue" evidence="2">
    <location>
        <position position="1"/>
    </location>
</feature>
<evidence type="ECO:0000256" key="1">
    <source>
        <dbReference type="SAM" id="MobiDB-lite"/>
    </source>
</evidence>
<evidence type="ECO:0000313" key="3">
    <source>
        <dbReference type="Proteomes" id="UP000694892"/>
    </source>
</evidence>
<organism evidence="2 3">
    <name type="scientific">Xenopus laevis</name>
    <name type="common">African clawed frog</name>
    <dbReference type="NCBI Taxonomy" id="8355"/>
    <lineage>
        <taxon>Eukaryota</taxon>
        <taxon>Metazoa</taxon>
        <taxon>Chordata</taxon>
        <taxon>Craniata</taxon>
        <taxon>Vertebrata</taxon>
        <taxon>Euteleostomi</taxon>
        <taxon>Amphibia</taxon>
        <taxon>Batrachia</taxon>
        <taxon>Anura</taxon>
        <taxon>Pipoidea</taxon>
        <taxon>Pipidae</taxon>
        <taxon>Xenopodinae</taxon>
        <taxon>Xenopus</taxon>
        <taxon>Xenopus</taxon>
    </lineage>
</organism>
<dbReference type="EMBL" id="CM004468">
    <property type="protein sequence ID" value="OCT95967.1"/>
    <property type="molecule type" value="Genomic_DNA"/>
</dbReference>